<dbReference type="Gramene" id="Solyc09g059045.1.1">
    <property type="protein sequence ID" value="Solyc09g059045.1.1"/>
    <property type="gene ID" value="Solyc09g059045.1"/>
</dbReference>
<dbReference type="PANTHER" id="PTHR11439:SF489">
    <property type="entry name" value="RNA-DIRECTED DNA POLYMERASE"/>
    <property type="match status" value="1"/>
</dbReference>
<keyword evidence="2" id="KW-1185">Reference proteome</keyword>
<evidence type="ECO:0000313" key="1">
    <source>
        <dbReference type="EnsemblPlants" id="Solyc09g059045.1.1"/>
    </source>
</evidence>
<name>A0A3Q7I1U3_SOLLC</name>
<dbReference type="AlphaFoldDB" id="A0A3Q7I1U3"/>
<sequence length="499" mass="55900">MEVINEVILLAKIIDPGSLVNCATNLPIIEASLVEGNPKGDVYSWSSKSILQVISNTQVKTTSITTTANWHRRLDHPSAPNHCYILNLLNISSSLHNTFYNTSIQSPAPLEYIYSDVWGDAPESTNFNVSHVSPLIKPSQLSPTTKNSTKSKQLSSLPKPVELHIVRRALKDPNWCATINAEISALQVKALGLLCNLSLMPNRWSLNGTNMEDTKLVRTPNACGSCPGSKDVSPLKDPTEYKNASTSCLRLQVVPRQPIGLWLNISLRYLAGTSNRGLYLRKESPLLLHAYSDSDWDGHRDDRSSSIVYVVFLGCNPISWSFKNNVLWLILPWRQNIGSLPLPLLNFVRCKSMISHQGSTVNSKRGSGFGVVGYRALSRIDHVRSLKVERLIVLHVSKEHIVLSEGNVCYRRFMFFFLRKMRASVHIKHRSFPFCPYLGVDPRFASFLSGLIWGAAEMVNVVFLYNDFFLSSSPYAILAHPRIRGYLKSAAPFEDRAFT</sequence>
<proteinExistence type="predicted"/>
<reference evidence="1" key="1">
    <citation type="journal article" date="2012" name="Nature">
        <title>The tomato genome sequence provides insights into fleshy fruit evolution.</title>
        <authorList>
            <consortium name="Tomato Genome Consortium"/>
        </authorList>
    </citation>
    <scope>NUCLEOTIDE SEQUENCE [LARGE SCALE GENOMIC DNA]</scope>
    <source>
        <strain evidence="1">cv. Heinz 1706</strain>
    </source>
</reference>
<reference evidence="1" key="2">
    <citation type="submission" date="2019-01" db="UniProtKB">
        <authorList>
            <consortium name="EnsemblPlants"/>
        </authorList>
    </citation>
    <scope>IDENTIFICATION</scope>
    <source>
        <strain evidence="1">cv. Heinz 1706</strain>
    </source>
</reference>
<organism evidence="1">
    <name type="scientific">Solanum lycopersicum</name>
    <name type="common">Tomato</name>
    <name type="synonym">Lycopersicon esculentum</name>
    <dbReference type="NCBI Taxonomy" id="4081"/>
    <lineage>
        <taxon>Eukaryota</taxon>
        <taxon>Viridiplantae</taxon>
        <taxon>Streptophyta</taxon>
        <taxon>Embryophyta</taxon>
        <taxon>Tracheophyta</taxon>
        <taxon>Spermatophyta</taxon>
        <taxon>Magnoliopsida</taxon>
        <taxon>eudicotyledons</taxon>
        <taxon>Gunneridae</taxon>
        <taxon>Pentapetalae</taxon>
        <taxon>asterids</taxon>
        <taxon>lamiids</taxon>
        <taxon>Solanales</taxon>
        <taxon>Solanaceae</taxon>
        <taxon>Solanoideae</taxon>
        <taxon>Solaneae</taxon>
        <taxon>Solanum</taxon>
        <taxon>Solanum subgen. Lycopersicon</taxon>
    </lineage>
</organism>
<evidence type="ECO:0000313" key="2">
    <source>
        <dbReference type="Proteomes" id="UP000004994"/>
    </source>
</evidence>
<dbReference type="InParanoid" id="A0A3Q7I1U3"/>
<protein>
    <submittedName>
        <fullName evidence="1">Uncharacterized protein</fullName>
    </submittedName>
</protein>
<accession>A0A3Q7I1U3</accession>
<dbReference type="PANTHER" id="PTHR11439">
    <property type="entry name" value="GAG-POL-RELATED RETROTRANSPOSON"/>
    <property type="match status" value="1"/>
</dbReference>
<dbReference type="EnsemblPlants" id="Solyc09g059045.1.1">
    <property type="protein sequence ID" value="Solyc09g059045.1.1"/>
    <property type="gene ID" value="Solyc09g059045.1"/>
</dbReference>
<dbReference type="Proteomes" id="UP000004994">
    <property type="component" value="Chromosome 9"/>
</dbReference>